<sequence length="93" mass="9850">GLGSIGLSGDEAMIAMEDTAYLLQGVLEYTKSGEYPVVAVDGIPTSGTVETINDRTRFCYGRMLGPIAITVECGTLGVDERLRVDPVTIEPIA</sequence>
<dbReference type="AlphaFoldDB" id="X0RV01"/>
<organism evidence="1">
    <name type="scientific">marine sediment metagenome</name>
    <dbReference type="NCBI Taxonomy" id="412755"/>
    <lineage>
        <taxon>unclassified sequences</taxon>
        <taxon>metagenomes</taxon>
        <taxon>ecological metagenomes</taxon>
    </lineage>
</organism>
<feature type="non-terminal residue" evidence="1">
    <location>
        <position position="1"/>
    </location>
</feature>
<name>X0RV01_9ZZZZ</name>
<comment type="caution">
    <text evidence="1">The sequence shown here is derived from an EMBL/GenBank/DDBJ whole genome shotgun (WGS) entry which is preliminary data.</text>
</comment>
<evidence type="ECO:0000313" key="1">
    <source>
        <dbReference type="EMBL" id="GAF72618.1"/>
    </source>
</evidence>
<accession>X0RV01</accession>
<proteinExistence type="predicted"/>
<dbReference type="EMBL" id="BARS01006715">
    <property type="protein sequence ID" value="GAF72618.1"/>
    <property type="molecule type" value="Genomic_DNA"/>
</dbReference>
<gene>
    <name evidence="1" type="ORF">S01H1_13030</name>
</gene>
<protein>
    <submittedName>
        <fullName evidence="1">Uncharacterized protein</fullName>
    </submittedName>
</protein>
<reference evidence="1" key="1">
    <citation type="journal article" date="2014" name="Front. Microbiol.">
        <title>High frequency of phylogenetically diverse reductive dehalogenase-homologous genes in deep subseafloor sedimentary metagenomes.</title>
        <authorList>
            <person name="Kawai M."/>
            <person name="Futagami T."/>
            <person name="Toyoda A."/>
            <person name="Takaki Y."/>
            <person name="Nishi S."/>
            <person name="Hori S."/>
            <person name="Arai W."/>
            <person name="Tsubouchi T."/>
            <person name="Morono Y."/>
            <person name="Uchiyama I."/>
            <person name="Ito T."/>
            <person name="Fujiyama A."/>
            <person name="Inagaki F."/>
            <person name="Takami H."/>
        </authorList>
    </citation>
    <scope>NUCLEOTIDE SEQUENCE</scope>
    <source>
        <strain evidence="1">Expedition CK06-06</strain>
    </source>
</reference>